<accession>A0ABS1JMH1</accession>
<evidence type="ECO:0000256" key="5">
    <source>
        <dbReference type="ARBA" id="ARBA00023004"/>
    </source>
</evidence>
<dbReference type="Pfam" id="PF20628">
    <property type="entry name" value="Dyp_perox_C"/>
    <property type="match status" value="1"/>
</dbReference>
<sequence length="312" mass="34156">MRETPDTPARLYQPGILDAPPPVARYLWFQLTDPRVDAAAIKEALTRVTPFVDGSDVVLGLGPSLVQALGAEIPGLHEFPGFSDHGVKVPATPGTLWAWLRGSDLGDLLHVTRKVQKALAPAFAARHVVDAFRHAWNDSHGKDLTGFEDGTENPEGEAAEEAAFAHGLGAGLDGASYVAVQQWVHDLDAFEAVEDHARDHVIGRRLSDNEELEDAPETAHVKRTAQESFDPEAFVLRRSMPWMMSMQAGLMFVAFGKSFYAFEAQMRRMAGYDDGVTDALFGISKPVSGSYFWCPPMRDGRLDLRRLGLGTS</sequence>
<comment type="cofactor">
    <cofactor evidence="1">
        <name>heme b</name>
        <dbReference type="ChEBI" id="CHEBI:60344"/>
    </cofactor>
</comment>
<dbReference type="InterPro" id="IPR011008">
    <property type="entry name" value="Dimeric_a/b-barrel"/>
</dbReference>
<gene>
    <name evidence="8" type="ORF">JI746_10010</name>
</gene>
<comment type="caution">
    <text evidence="8">The sequence shown here is derived from an EMBL/GenBank/DDBJ whole genome shotgun (WGS) entry which is preliminary data.</text>
</comment>
<dbReference type="RefSeq" id="WP_201689038.1">
    <property type="nucleotide sequence ID" value="NZ_JAEQND010000005.1"/>
</dbReference>
<dbReference type="InterPro" id="IPR048328">
    <property type="entry name" value="Dyp_perox_C"/>
</dbReference>
<keyword evidence="3" id="KW-0479">Metal-binding</keyword>
<feature type="transmembrane region" description="Helical" evidence="6">
    <location>
        <begin position="242"/>
        <end position="262"/>
    </location>
</feature>
<evidence type="ECO:0000259" key="7">
    <source>
        <dbReference type="Pfam" id="PF20628"/>
    </source>
</evidence>
<evidence type="ECO:0000256" key="3">
    <source>
        <dbReference type="ARBA" id="ARBA00022723"/>
    </source>
</evidence>
<keyword evidence="4" id="KW-0560">Oxidoreductase</keyword>
<proteinExistence type="predicted"/>
<dbReference type="GO" id="GO:0004601">
    <property type="term" value="F:peroxidase activity"/>
    <property type="evidence" value="ECO:0007669"/>
    <property type="project" value="UniProtKB-KW"/>
</dbReference>
<evidence type="ECO:0000256" key="1">
    <source>
        <dbReference type="ARBA" id="ARBA00001970"/>
    </source>
</evidence>
<keyword evidence="6" id="KW-0472">Membrane</keyword>
<dbReference type="PANTHER" id="PTHR30521">
    <property type="entry name" value="DEFERROCHELATASE/PEROXIDASE"/>
    <property type="match status" value="1"/>
</dbReference>
<evidence type="ECO:0000256" key="4">
    <source>
        <dbReference type="ARBA" id="ARBA00023002"/>
    </source>
</evidence>
<dbReference type="PROSITE" id="PS51404">
    <property type="entry name" value="DYP_PEROXIDASE"/>
    <property type="match status" value="1"/>
</dbReference>
<keyword evidence="9" id="KW-1185">Reference proteome</keyword>
<evidence type="ECO:0000313" key="8">
    <source>
        <dbReference type="EMBL" id="MBL0425443.1"/>
    </source>
</evidence>
<organism evidence="8 9">
    <name type="scientific">Ramlibacter alkalitolerans</name>
    <dbReference type="NCBI Taxonomy" id="2039631"/>
    <lineage>
        <taxon>Bacteria</taxon>
        <taxon>Pseudomonadati</taxon>
        <taxon>Pseudomonadota</taxon>
        <taxon>Betaproteobacteria</taxon>
        <taxon>Burkholderiales</taxon>
        <taxon>Comamonadaceae</taxon>
        <taxon>Ramlibacter</taxon>
    </lineage>
</organism>
<keyword evidence="6" id="KW-1133">Transmembrane helix</keyword>
<feature type="domain" description="Dyp-type peroxidase C-terminal" evidence="7">
    <location>
        <begin position="142"/>
        <end position="297"/>
    </location>
</feature>
<name>A0ABS1JMH1_9BURK</name>
<dbReference type="InterPro" id="IPR006314">
    <property type="entry name" value="Dyp_peroxidase"/>
</dbReference>
<dbReference type="PANTHER" id="PTHR30521:SF0">
    <property type="entry name" value="DYP-TYPE PEROXIDASE FAMILY PROTEIN"/>
    <property type="match status" value="1"/>
</dbReference>
<protein>
    <submittedName>
        <fullName evidence="8">Dyp-type peroxidase</fullName>
    </submittedName>
</protein>
<evidence type="ECO:0000313" key="9">
    <source>
        <dbReference type="Proteomes" id="UP000622707"/>
    </source>
</evidence>
<reference evidence="8 9" key="1">
    <citation type="journal article" date="2017" name="Int. J. Syst. Evol. Microbiol.">
        <title>Ramlibacter alkalitolerans sp. nov., alkali-tolerant bacterium isolated from soil of ginseng.</title>
        <authorList>
            <person name="Lee D.H."/>
            <person name="Cha C.J."/>
        </authorList>
    </citation>
    <scope>NUCLEOTIDE SEQUENCE [LARGE SCALE GENOMIC DNA]</scope>
    <source>
        <strain evidence="8 9">KACC 19305</strain>
    </source>
</reference>
<dbReference type="EMBL" id="JAEQND010000005">
    <property type="protein sequence ID" value="MBL0425443.1"/>
    <property type="molecule type" value="Genomic_DNA"/>
</dbReference>
<dbReference type="SUPFAM" id="SSF54909">
    <property type="entry name" value="Dimeric alpha+beta barrel"/>
    <property type="match status" value="1"/>
</dbReference>
<keyword evidence="2 8" id="KW-0575">Peroxidase</keyword>
<evidence type="ECO:0000256" key="2">
    <source>
        <dbReference type="ARBA" id="ARBA00022559"/>
    </source>
</evidence>
<evidence type="ECO:0000256" key="6">
    <source>
        <dbReference type="SAM" id="Phobius"/>
    </source>
</evidence>
<dbReference type="NCBIfam" id="TIGR01413">
    <property type="entry name" value="Dyp_perox_fam"/>
    <property type="match status" value="1"/>
</dbReference>
<dbReference type="Proteomes" id="UP000622707">
    <property type="component" value="Unassembled WGS sequence"/>
</dbReference>
<keyword evidence="5" id="KW-0408">Iron</keyword>
<keyword evidence="6" id="KW-0812">Transmembrane</keyword>